<accession>A0A387ASS9</accession>
<organism evidence="2 3">
    <name type="scientific">Apilactobacillus bombintestini</name>
    <dbReference type="NCBI Taxonomy" id="2419772"/>
    <lineage>
        <taxon>Bacteria</taxon>
        <taxon>Bacillati</taxon>
        <taxon>Bacillota</taxon>
        <taxon>Bacilli</taxon>
        <taxon>Lactobacillales</taxon>
        <taxon>Lactobacillaceae</taxon>
        <taxon>Apilactobacillus</taxon>
    </lineage>
</organism>
<name>A0A387ASS9_9LACO</name>
<dbReference type="KEGG" id="abom:D7I45_01605"/>
<gene>
    <name evidence="2" type="ORF">D7I45_01605</name>
</gene>
<dbReference type="RefSeq" id="WP_120784049.1">
    <property type="nucleotide sequence ID" value="NZ_CP032626.1"/>
</dbReference>
<dbReference type="OrthoDB" id="2313946at2"/>
<evidence type="ECO:0000256" key="1">
    <source>
        <dbReference type="SAM" id="Coils"/>
    </source>
</evidence>
<dbReference type="Proteomes" id="UP000272003">
    <property type="component" value="Chromosome"/>
</dbReference>
<sequence>MNEIIRQLDMAQQENQLVNVYLTDGDIFYTGYIAKYNDQEVLISTYESSGLADGYVALRTAAIEEIETQSEDIDRIEEQMQMAMQDNLMEAKPAALNFDSDVNLFAQIIIEAYLKKDILLVQDMDSRLFYTGKVQSIKNETFDFLRINKFDASKNEVITLTFAQVKLMEFQGRELSVMSKVIENVNPANNVPHTAESINNIIDVLNRAFSTKEFVEVRGRYNDHFFYVGQVIMLNDSGIVLKVVDMAGQFGGYVFMKMNAIEKVRTGNDYLQLISLMRDDNVKEHRYCQPVLNDSREFDSTEDNFMAILNQSRQKRELIRLQLKNGTSFLGYVDNTKRPADGCINFNLLDETATFIIYHREFKLNDIVEIGFEYIYAYLDERRLKAKGDM</sequence>
<evidence type="ECO:0000313" key="2">
    <source>
        <dbReference type="EMBL" id="AYF92275.1"/>
    </source>
</evidence>
<reference evidence="2 3" key="1">
    <citation type="submission" date="2018-09" db="EMBL/GenBank/DDBJ databases">
        <title>Genome sequencing of strain BHWM-4.</title>
        <authorList>
            <person name="Heo J."/>
            <person name="Kim S.-J."/>
            <person name="Kwon S.-W."/>
        </authorList>
    </citation>
    <scope>NUCLEOTIDE SEQUENCE [LARGE SCALE GENOMIC DNA]</scope>
    <source>
        <strain evidence="2 3">BHWM-4</strain>
    </source>
</reference>
<protein>
    <submittedName>
        <fullName evidence="2">Uncharacterized protein</fullName>
    </submittedName>
</protein>
<keyword evidence="3" id="KW-1185">Reference proteome</keyword>
<proteinExistence type="predicted"/>
<keyword evidence="1" id="KW-0175">Coiled coil</keyword>
<feature type="coiled-coil region" evidence="1">
    <location>
        <begin position="59"/>
        <end position="86"/>
    </location>
</feature>
<dbReference type="AlphaFoldDB" id="A0A387ASS9"/>
<dbReference type="EMBL" id="CP032626">
    <property type="protein sequence ID" value="AYF92275.1"/>
    <property type="molecule type" value="Genomic_DNA"/>
</dbReference>
<evidence type="ECO:0000313" key="3">
    <source>
        <dbReference type="Proteomes" id="UP000272003"/>
    </source>
</evidence>